<evidence type="ECO:0000256" key="6">
    <source>
        <dbReference type="ARBA" id="ARBA00047179"/>
    </source>
</evidence>
<dbReference type="GO" id="GO:0032797">
    <property type="term" value="C:SMN complex"/>
    <property type="evidence" value="ECO:0007669"/>
    <property type="project" value="TreeGrafter"/>
</dbReference>
<reference evidence="8 9" key="1">
    <citation type="journal article" date="2013" name="Curr. Biol.">
        <title>The Genome of the Foraminiferan Reticulomyxa filosa.</title>
        <authorList>
            <person name="Glockner G."/>
            <person name="Hulsmann N."/>
            <person name="Schleicher M."/>
            <person name="Noegel A.A."/>
            <person name="Eichinger L."/>
            <person name="Gallinger C."/>
            <person name="Pawlowski J."/>
            <person name="Sierra R."/>
            <person name="Euteneuer U."/>
            <person name="Pillet L."/>
            <person name="Moustafa A."/>
            <person name="Platzer M."/>
            <person name="Groth M."/>
            <person name="Szafranski K."/>
            <person name="Schliwa M."/>
        </authorList>
    </citation>
    <scope>NUCLEOTIDE SEQUENCE [LARGE SCALE GENOMIC DNA]</scope>
</reference>
<sequence>MDIQTTAEDSGDDADSSNSLMPQALPVDETVDLSNVDMNQPATNAQEYLARVRKEAKALPDIIRAPTTIAVASKPKSVAPAYENASVNGTISLEWKAKFVVHFKGLREQLLYLKNKGSLNKWKDMPFDELKDNNKKTKQDQWLELIESQKVLPKLSIVLKLDTVTLIHISTALMQECSSDISEQKLSSYTCAWLYAILLLVEQPFLSDWISDLRIFGRELAQLRNDILKAQKFDNIQTVVALSTANMFLCIIEDIFKQPLFL</sequence>
<dbReference type="Gene3D" id="1.20.58.1070">
    <property type="match status" value="1"/>
</dbReference>
<evidence type="ECO:0000256" key="4">
    <source>
        <dbReference type="ARBA" id="ARBA00023187"/>
    </source>
</evidence>
<keyword evidence="9" id="KW-1185">Reference proteome</keyword>
<organism evidence="8 9">
    <name type="scientific">Reticulomyxa filosa</name>
    <dbReference type="NCBI Taxonomy" id="46433"/>
    <lineage>
        <taxon>Eukaryota</taxon>
        <taxon>Sar</taxon>
        <taxon>Rhizaria</taxon>
        <taxon>Retaria</taxon>
        <taxon>Foraminifera</taxon>
        <taxon>Monothalamids</taxon>
        <taxon>Reticulomyxidae</taxon>
        <taxon>Reticulomyxa</taxon>
    </lineage>
</organism>
<dbReference type="EMBL" id="ASPP01010108">
    <property type="protein sequence ID" value="ETO23216.1"/>
    <property type="molecule type" value="Genomic_DNA"/>
</dbReference>
<dbReference type="Proteomes" id="UP000023152">
    <property type="component" value="Unassembled WGS sequence"/>
</dbReference>
<dbReference type="InterPro" id="IPR017364">
    <property type="entry name" value="GEMIN2"/>
</dbReference>
<keyword evidence="4" id="KW-0508">mRNA splicing</keyword>
<evidence type="ECO:0000256" key="3">
    <source>
        <dbReference type="ARBA" id="ARBA00022664"/>
    </source>
</evidence>
<keyword evidence="2" id="KW-0963">Cytoplasm</keyword>
<dbReference type="GO" id="GO:0005681">
    <property type="term" value="C:spliceosomal complex"/>
    <property type="evidence" value="ECO:0007669"/>
    <property type="project" value="InterPro"/>
</dbReference>
<comment type="caution">
    <text evidence="8">The sequence shown here is derived from an EMBL/GenBank/DDBJ whole genome shotgun (WGS) entry which is preliminary data.</text>
</comment>
<keyword evidence="3" id="KW-0507">mRNA processing</keyword>
<evidence type="ECO:0000256" key="1">
    <source>
        <dbReference type="ARBA" id="ARBA00004496"/>
    </source>
</evidence>
<protein>
    <recommendedName>
        <fullName evidence="6">Gem-associated protein 2</fullName>
    </recommendedName>
</protein>
<evidence type="ECO:0000256" key="7">
    <source>
        <dbReference type="SAM" id="MobiDB-lite"/>
    </source>
</evidence>
<feature type="region of interest" description="Disordered" evidence="7">
    <location>
        <begin position="1"/>
        <end position="21"/>
    </location>
</feature>
<evidence type="ECO:0000256" key="5">
    <source>
        <dbReference type="ARBA" id="ARBA00025758"/>
    </source>
</evidence>
<evidence type="ECO:0000313" key="8">
    <source>
        <dbReference type="EMBL" id="ETO23216.1"/>
    </source>
</evidence>
<dbReference type="AlphaFoldDB" id="X6NB10"/>
<dbReference type="PANTHER" id="PTHR12794:SF0">
    <property type="entry name" value="GEM-ASSOCIATED PROTEIN 2"/>
    <property type="match status" value="1"/>
</dbReference>
<dbReference type="GO" id="GO:0000387">
    <property type="term" value="P:spliceosomal snRNP assembly"/>
    <property type="evidence" value="ECO:0007669"/>
    <property type="project" value="InterPro"/>
</dbReference>
<dbReference type="OrthoDB" id="428895at2759"/>
<dbReference type="PIRSF" id="PIRSF038038">
    <property type="entry name" value="SMN_Gemin2"/>
    <property type="match status" value="1"/>
</dbReference>
<dbReference type="Pfam" id="PF04938">
    <property type="entry name" value="SIP1"/>
    <property type="match status" value="1"/>
</dbReference>
<gene>
    <name evidence="8" type="ORF">RFI_13969</name>
</gene>
<comment type="similarity">
    <text evidence="5">Belongs to the gemin-2 family.</text>
</comment>
<proteinExistence type="inferred from homology"/>
<evidence type="ECO:0000313" key="9">
    <source>
        <dbReference type="Proteomes" id="UP000023152"/>
    </source>
</evidence>
<name>X6NB10_RETFI</name>
<dbReference type="GO" id="GO:0000245">
    <property type="term" value="P:spliceosomal complex assembly"/>
    <property type="evidence" value="ECO:0007669"/>
    <property type="project" value="InterPro"/>
</dbReference>
<comment type="subcellular location">
    <subcellularLocation>
        <location evidence="1">Cytoplasm</location>
    </subcellularLocation>
</comment>
<accession>X6NB10</accession>
<dbReference type="InterPro" id="IPR035426">
    <property type="entry name" value="Gemin2/Brr1"/>
</dbReference>
<dbReference type="PANTHER" id="PTHR12794">
    <property type="entry name" value="GEMIN2"/>
    <property type="match status" value="1"/>
</dbReference>
<evidence type="ECO:0000256" key="2">
    <source>
        <dbReference type="ARBA" id="ARBA00022490"/>
    </source>
</evidence>